<evidence type="ECO:0000259" key="7">
    <source>
        <dbReference type="PROSITE" id="PS50850"/>
    </source>
</evidence>
<protein>
    <submittedName>
        <fullName evidence="8">Unplaced genomic scaffold SPHSTscaffold_212, whole genome shotgun sequence</fullName>
    </submittedName>
</protein>
<accession>A0A0C9TI78</accession>
<dbReference type="EMBL" id="KN837287">
    <property type="protein sequence ID" value="KIJ29228.1"/>
    <property type="molecule type" value="Genomic_DNA"/>
</dbReference>
<dbReference type="InterPro" id="IPR011701">
    <property type="entry name" value="MFS"/>
</dbReference>
<dbReference type="PROSITE" id="PS50850">
    <property type="entry name" value="MFS"/>
    <property type="match status" value="1"/>
</dbReference>
<evidence type="ECO:0000313" key="8">
    <source>
        <dbReference type="EMBL" id="KIJ29228.1"/>
    </source>
</evidence>
<dbReference type="Gene3D" id="1.20.1720.10">
    <property type="entry name" value="Multidrug resistance protein D"/>
    <property type="match status" value="1"/>
</dbReference>
<evidence type="ECO:0000256" key="2">
    <source>
        <dbReference type="ARBA" id="ARBA00022448"/>
    </source>
</evidence>
<sequence length="495" mass="54080">MGPLDITVQQRRCILAGIWAATFLVAAPIAAEFQESNHAGWIGTSYLLATCTFAPLYGRLCSLLGRRKANQTAVALAAMGALCSGLARDMKMLAAARFLNGLGGGGVFITATIITSDMYSPRERCLTQGYASVFNNVGLGMGGPLGGWISDRFGWRWAFFFQVPLFIISFILTGRNLHYVTPGETNHSRDTLSRIDYGGILCFFGFLACFISLLHYKYNNNMPWIDPIILSLCILTPVLFVSFFMVELFLATEPVLAPSLLSQRVPILIGLSYLFVGLCNFCVNYFFPLFFQTVLLSSSARAGFHLLPNAIALSSGSVFAGWILRKTGRYKQLINIFGIFPFFALLSMTQLSKESSPFWQWICIVPLGFGNAVLMQTTYIALVGHIEASMIPIALGFAQLWRGLGQICGVAVSSAVFQSSLLLQLTRRLRGADAPGVIEQIRRSASMVGHLPPDIRGLAQDAFAASLQRVFILATCVSGLGYLVRLMVPSLSMSL</sequence>
<dbReference type="PANTHER" id="PTHR23501">
    <property type="entry name" value="MAJOR FACILITATOR SUPERFAMILY"/>
    <property type="match status" value="1"/>
</dbReference>
<keyword evidence="5 6" id="KW-0472">Membrane</keyword>
<dbReference type="Gene3D" id="1.20.1250.20">
    <property type="entry name" value="MFS general substrate transporter like domains"/>
    <property type="match status" value="1"/>
</dbReference>
<dbReference type="SUPFAM" id="SSF103473">
    <property type="entry name" value="MFS general substrate transporter"/>
    <property type="match status" value="1"/>
</dbReference>
<reference evidence="8 9" key="1">
    <citation type="submission" date="2014-06" db="EMBL/GenBank/DDBJ databases">
        <title>Evolutionary Origins and Diversification of the Mycorrhizal Mutualists.</title>
        <authorList>
            <consortium name="DOE Joint Genome Institute"/>
            <consortium name="Mycorrhizal Genomics Consortium"/>
            <person name="Kohler A."/>
            <person name="Kuo A."/>
            <person name="Nagy L.G."/>
            <person name="Floudas D."/>
            <person name="Copeland A."/>
            <person name="Barry K.W."/>
            <person name="Cichocki N."/>
            <person name="Veneault-Fourrey C."/>
            <person name="LaButti K."/>
            <person name="Lindquist E.A."/>
            <person name="Lipzen A."/>
            <person name="Lundell T."/>
            <person name="Morin E."/>
            <person name="Murat C."/>
            <person name="Riley R."/>
            <person name="Ohm R."/>
            <person name="Sun H."/>
            <person name="Tunlid A."/>
            <person name="Henrissat B."/>
            <person name="Grigoriev I.V."/>
            <person name="Hibbett D.S."/>
            <person name="Martin F."/>
        </authorList>
    </citation>
    <scope>NUCLEOTIDE SEQUENCE [LARGE SCALE GENOMIC DNA]</scope>
    <source>
        <strain evidence="8 9">SS14</strain>
    </source>
</reference>
<dbReference type="InterPro" id="IPR020846">
    <property type="entry name" value="MFS_dom"/>
</dbReference>
<evidence type="ECO:0000256" key="5">
    <source>
        <dbReference type="ARBA" id="ARBA00023136"/>
    </source>
</evidence>
<comment type="subcellular location">
    <subcellularLocation>
        <location evidence="1">Endomembrane system</location>
        <topology evidence="1">Multi-pass membrane protein</topology>
    </subcellularLocation>
</comment>
<feature type="transmembrane region" description="Helical" evidence="6">
    <location>
        <begin position="195"/>
        <end position="216"/>
    </location>
</feature>
<feature type="transmembrane region" description="Helical" evidence="6">
    <location>
        <begin position="228"/>
        <end position="250"/>
    </location>
</feature>
<dbReference type="InterPro" id="IPR036259">
    <property type="entry name" value="MFS_trans_sf"/>
</dbReference>
<organism evidence="8 9">
    <name type="scientific">Sphaerobolus stellatus (strain SS14)</name>
    <dbReference type="NCBI Taxonomy" id="990650"/>
    <lineage>
        <taxon>Eukaryota</taxon>
        <taxon>Fungi</taxon>
        <taxon>Dikarya</taxon>
        <taxon>Basidiomycota</taxon>
        <taxon>Agaricomycotina</taxon>
        <taxon>Agaricomycetes</taxon>
        <taxon>Phallomycetidae</taxon>
        <taxon>Geastrales</taxon>
        <taxon>Sphaerobolaceae</taxon>
        <taxon>Sphaerobolus</taxon>
    </lineage>
</organism>
<dbReference type="GO" id="GO:0000329">
    <property type="term" value="C:fungal-type vacuole membrane"/>
    <property type="evidence" value="ECO:0007669"/>
    <property type="project" value="TreeGrafter"/>
</dbReference>
<keyword evidence="9" id="KW-1185">Reference proteome</keyword>
<dbReference type="AlphaFoldDB" id="A0A0C9TI78"/>
<dbReference type="GO" id="GO:0015174">
    <property type="term" value="F:basic amino acid transmembrane transporter activity"/>
    <property type="evidence" value="ECO:0007669"/>
    <property type="project" value="TreeGrafter"/>
</dbReference>
<feature type="transmembrane region" description="Helical" evidence="6">
    <location>
        <begin position="333"/>
        <end position="352"/>
    </location>
</feature>
<evidence type="ECO:0000313" key="9">
    <source>
        <dbReference type="Proteomes" id="UP000054279"/>
    </source>
</evidence>
<feature type="transmembrane region" description="Helical" evidence="6">
    <location>
        <begin position="39"/>
        <end position="57"/>
    </location>
</feature>
<dbReference type="GO" id="GO:0005886">
    <property type="term" value="C:plasma membrane"/>
    <property type="evidence" value="ECO:0007669"/>
    <property type="project" value="TreeGrafter"/>
</dbReference>
<evidence type="ECO:0000256" key="4">
    <source>
        <dbReference type="ARBA" id="ARBA00022989"/>
    </source>
</evidence>
<feature type="domain" description="Major facilitator superfamily (MFS) profile" evidence="7">
    <location>
        <begin position="1"/>
        <end position="493"/>
    </location>
</feature>
<dbReference type="Proteomes" id="UP000054279">
    <property type="component" value="Unassembled WGS sequence"/>
</dbReference>
<feature type="transmembrane region" description="Helical" evidence="6">
    <location>
        <begin position="470"/>
        <end position="488"/>
    </location>
</feature>
<feature type="transmembrane region" description="Helical" evidence="6">
    <location>
        <begin position="358"/>
        <end position="374"/>
    </location>
</feature>
<evidence type="ECO:0000256" key="3">
    <source>
        <dbReference type="ARBA" id="ARBA00022692"/>
    </source>
</evidence>
<evidence type="ECO:0000256" key="1">
    <source>
        <dbReference type="ARBA" id="ARBA00004127"/>
    </source>
</evidence>
<gene>
    <name evidence="8" type="ORF">M422DRAFT_61856</name>
</gene>
<feature type="transmembrane region" description="Helical" evidence="6">
    <location>
        <begin position="271"/>
        <end position="291"/>
    </location>
</feature>
<feature type="transmembrane region" description="Helical" evidence="6">
    <location>
        <begin position="155"/>
        <end position="174"/>
    </location>
</feature>
<dbReference type="PANTHER" id="PTHR23501:SF191">
    <property type="entry name" value="VACUOLAR BASIC AMINO ACID TRANSPORTER 4"/>
    <property type="match status" value="1"/>
</dbReference>
<feature type="transmembrane region" description="Helical" evidence="6">
    <location>
        <begin position="12"/>
        <end position="33"/>
    </location>
</feature>
<name>A0A0C9TI78_SPHS4</name>
<keyword evidence="4 6" id="KW-1133">Transmembrane helix</keyword>
<proteinExistence type="predicted"/>
<dbReference type="OrthoDB" id="3437016at2759"/>
<keyword evidence="2" id="KW-0813">Transport</keyword>
<feature type="transmembrane region" description="Helical" evidence="6">
    <location>
        <begin position="99"/>
        <end position="119"/>
    </location>
</feature>
<dbReference type="Pfam" id="PF07690">
    <property type="entry name" value="MFS_1"/>
    <property type="match status" value="1"/>
</dbReference>
<dbReference type="HOGENOM" id="CLU_000960_22_3_1"/>
<dbReference type="GO" id="GO:0012505">
    <property type="term" value="C:endomembrane system"/>
    <property type="evidence" value="ECO:0007669"/>
    <property type="project" value="UniProtKB-SubCell"/>
</dbReference>
<keyword evidence="3 6" id="KW-0812">Transmembrane</keyword>
<evidence type="ECO:0000256" key="6">
    <source>
        <dbReference type="SAM" id="Phobius"/>
    </source>
</evidence>
<feature type="transmembrane region" description="Helical" evidence="6">
    <location>
        <begin position="131"/>
        <end position="149"/>
    </location>
</feature>